<name>M0ZQM7_SOLTU</name>
<dbReference type="EnsemblPlants" id="PGSC0003DMT400005970">
    <property type="protein sequence ID" value="PGSC0003DMT400005970"/>
    <property type="gene ID" value="PGSC0003DMG400002321"/>
</dbReference>
<dbReference type="InterPro" id="IPR027443">
    <property type="entry name" value="IPNS-like_sf"/>
</dbReference>
<dbReference type="OrthoDB" id="288590at2759"/>
<evidence type="ECO:0000256" key="4">
    <source>
        <dbReference type="ARBA" id="ARBA00023004"/>
    </source>
</evidence>
<gene>
    <name evidence="6" type="primary">LOC102577542</name>
</gene>
<evidence type="ECO:0000256" key="1">
    <source>
        <dbReference type="ARBA" id="ARBA00022723"/>
    </source>
</evidence>
<dbReference type="GO" id="GO:0046872">
    <property type="term" value="F:metal ion binding"/>
    <property type="evidence" value="ECO:0007669"/>
    <property type="project" value="UniProtKB-KW"/>
</dbReference>
<organism evidence="6 7">
    <name type="scientific">Solanum tuberosum</name>
    <name type="common">Potato</name>
    <dbReference type="NCBI Taxonomy" id="4113"/>
    <lineage>
        <taxon>Eukaryota</taxon>
        <taxon>Viridiplantae</taxon>
        <taxon>Streptophyta</taxon>
        <taxon>Embryophyta</taxon>
        <taxon>Tracheophyta</taxon>
        <taxon>Spermatophyta</taxon>
        <taxon>Magnoliopsida</taxon>
        <taxon>eudicotyledons</taxon>
        <taxon>Gunneridae</taxon>
        <taxon>Pentapetalae</taxon>
        <taxon>asterids</taxon>
        <taxon>lamiids</taxon>
        <taxon>Solanales</taxon>
        <taxon>Solanaceae</taxon>
        <taxon>Solanoideae</taxon>
        <taxon>Solaneae</taxon>
        <taxon>Solanum</taxon>
    </lineage>
</organism>
<keyword evidence="3" id="KW-0560">Oxidoreductase</keyword>
<feature type="domain" description="Non-haem dioxygenase N-terminal" evidence="5">
    <location>
        <begin position="3"/>
        <end position="66"/>
    </location>
</feature>
<accession>M0ZQM7</accession>
<reference evidence="7" key="1">
    <citation type="journal article" date="2011" name="Nature">
        <title>Genome sequence and analysis of the tuber crop potato.</title>
        <authorList>
            <consortium name="The Potato Genome Sequencing Consortium"/>
        </authorList>
    </citation>
    <scope>NUCLEOTIDE SEQUENCE [LARGE SCALE GENOMIC DNA]</scope>
    <source>
        <strain evidence="7">cv. DM1-3 516 R44</strain>
    </source>
</reference>
<dbReference type="Proteomes" id="UP000011115">
    <property type="component" value="Unassembled WGS sequence"/>
</dbReference>
<keyword evidence="2" id="KW-0847">Vitamin C</keyword>
<dbReference type="Gene3D" id="2.60.120.330">
    <property type="entry name" value="B-lactam Antibiotic, Isopenicillin N Synthase, Chain"/>
    <property type="match status" value="1"/>
</dbReference>
<evidence type="ECO:0000256" key="2">
    <source>
        <dbReference type="ARBA" id="ARBA00022896"/>
    </source>
</evidence>
<dbReference type="GO" id="GO:0016706">
    <property type="term" value="F:2-oxoglutarate-dependent dioxygenase activity"/>
    <property type="evidence" value="ECO:0007669"/>
    <property type="project" value="UniProtKB-ARBA"/>
</dbReference>
<dbReference type="AlphaFoldDB" id="M0ZQM7"/>
<dbReference type="ExpressionAtlas" id="M0ZQM7">
    <property type="expression patterns" value="baseline and differential"/>
</dbReference>
<keyword evidence="1" id="KW-0479">Metal-binding</keyword>
<keyword evidence="4" id="KW-0408">Iron</keyword>
<dbReference type="InterPro" id="IPR050295">
    <property type="entry name" value="Plant_2OG-oxidoreductases"/>
</dbReference>
<dbReference type="HOGENOM" id="CLU_155514_0_0_1"/>
<dbReference type="SUPFAM" id="SSF51197">
    <property type="entry name" value="Clavaminate synthase-like"/>
    <property type="match status" value="1"/>
</dbReference>
<evidence type="ECO:0000313" key="6">
    <source>
        <dbReference type="EnsemblPlants" id="PGSC0003DMT400005970"/>
    </source>
</evidence>
<dbReference type="PANTHER" id="PTHR47991">
    <property type="entry name" value="OXOGLUTARATE/IRON-DEPENDENT DIOXYGENASE"/>
    <property type="match status" value="1"/>
</dbReference>
<dbReference type="GO" id="GO:0031418">
    <property type="term" value="F:L-ascorbic acid binding"/>
    <property type="evidence" value="ECO:0007669"/>
    <property type="project" value="UniProtKB-KW"/>
</dbReference>
<proteinExistence type="predicted"/>
<evidence type="ECO:0000256" key="3">
    <source>
        <dbReference type="ARBA" id="ARBA00023002"/>
    </source>
</evidence>
<evidence type="ECO:0000313" key="7">
    <source>
        <dbReference type="Proteomes" id="UP000011115"/>
    </source>
</evidence>
<sequence length="109" mass="12968">MEIPVIDFSKLEGEERSATMSLLHQACEKWGFFMIENHGIDTYLMDNVKQLVNQHYEANMKKRFYESELPMSLEKKGNISNTDWESTFFVWHRPTSNIYEIQGLSKELW</sequence>
<protein>
    <submittedName>
        <fullName evidence="6">ACC oxidase</fullName>
    </submittedName>
</protein>
<keyword evidence="7" id="KW-1185">Reference proteome</keyword>
<reference evidence="6" key="2">
    <citation type="submission" date="2015-06" db="UniProtKB">
        <authorList>
            <consortium name="EnsemblPlants"/>
        </authorList>
    </citation>
    <scope>IDENTIFICATION</scope>
    <source>
        <strain evidence="6">DM1-3 516 R44</strain>
    </source>
</reference>
<evidence type="ECO:0000259" key="5">
    <source>
        <dbReference type="Pfam" id="PF14226"/>
    </source>
</evidence>
<dbReference type="InterPro" id="IPR026992">
    <property type="entry name" value="DIOX_N"/>
</dbReference>
<dbReference type="Pfam" id="PF14226">
    <property type="entry name" value="DIOX_N"/>
    <property type="match status" value="1"/>
</dbReference>
<dbReference type="Gramene" id="PGSC0003DMT400005970">
    <property type="protein sequence ID" value="PGSC0003DMT400005970"/>
    <property type="gene ID" value="PGSC0003DMG400002321"/>
</dbReference>